<sequence length="124" mass="12880">MQSVNSNLPTQTQSLGNRALTSNLATAETSGNTLPTKQGDSVSISTQAKALLEQEAKAEQKAASNEKANAKEEEGMGKSVQSFAHGALGMDHPDDLKEQEDTSYSLGQYASAAVTIGALILALA</sequence>
<evidence type="ECO:0000313" key="3">
    <source>
        <dbReference type="Proteomes" id="UP000029223"/>
    </source>
</evidence>
<feature type="compositionally biased region" description="Basic and acidic residues" evidence="1">
    <location>
        <begin position="91"/>
        <end position="100"/>
    </location>
</feature>
<dbReference type="EMBL" id="BBMS01000005">
    <property type="protein sequence ID" value="GAL24605.1"/>
    <property type="molecule type" value="Genomic_DNA"/>
</dbReference>
<keyword evidence="3" id="KW-1185">Reference proteome</keyword>
<dbReference type="Proteomes" id="UP000029223">
    <property type="component" value="Unassembled WGS sequence"/>
</dbReference>
<proteinExistence type="predicted"/>
<protein>
    <recommendedName>
        <fullName evidence="4">Flagellar hook-length control protein FliK</fullName>
    </recommendedName>
</protein>
<evidence type="ECO:0008006" key="4">
    <source>
        <dbReference type="Google" id="ProtNLM"/>
    </source>
</evidence>
<feature type="region of interest" description="Disordered" evidence="1">
    <location>
        <begin position="1"/>
        <end position="101"/>
    </location>
</feature>
<name>A0ABQ0J8N4_9VIBR</name>
<accession>A0ABQ0J8N4</accession>
<feature type="compositionally biased region" description="Polar residues" evidence="1">
    <location>
        <begin position="1"/>
        <end position="47"/>
    </location>
</feature>
<reference evidence="3" key="1">
    <citation type="submission" date="2014-09" db="EMBL/GenBank/DDBJ databases">
        <title>Vibrio variabilis JCM 19239. (C206) whole genome shotgun sequence.</title>
        <authorList>
            <person name="Sawabe T."/>
            <person name="Meirelles P."/>
            <person name="Nakanishi M."/>
            <person name="Sayaka M."/>
            <person name="Hattori M."/>
            <person name="Ohkuma M."/>
        </authorList>
    </citation>
    <scope>NUCLEOTIDE SEQUENCE [LARGE SCALE GENOMIC DNA]</scope>
    <source>
        <strain evidence="3">JCM 19239</strain>
    </source>
</reference>
<organism evidence="2 3">
    <name type="scientific">Vibrio variabilis</name>
    <dbReference type="NCBI Taxonomy" id="990271"/>
    <lineage>
        <taxon>Bacteria</taxon>
        <taxon>Pseudomonadati</taxon>
        <taxon>Pseudomonadota</taxon>
        <taxon>Gammaproteobacteria</taxon>
        <taxon>Vibrionales</taxon>
        <taxon>Vibrionaceae</taxon>
        <taxon>Vibrio</taxon>
    </lineage>
</organism>
<comment type="caution">
    <text evidence="2">The sequence shown here is derived from an EMBL/GenBank/DDBJ whole genome shotgun (WGS) entry which is preliminary data.</text>
</comment>
<evidence type="ECO:0000313" key="2">
    <source>
        <dbReference type="EMBL" id="GAL24605.1"/>
    </source>
</evidence>
<evidence type="ECO:0000256" key="1">
    <source>
        <dbReference type="SAM" id="MobiDB-lite"/>
    </source>
</evidence>
<gene>
    <name evidence="2" type="ORF">JCM19239_7205</name>
</gene>